<gene>
    <name evidence="2" type="primary">sph1_0</name>
    <name evidence="2" type="ORF">g.4804</name>
</gene>
<protein>
    <submittedName>
        <fullName evidence="2">Smc-like protein Sph1</fullName>
    </submittedName>
</protein>
<feature type="chain" id="PRO_5008900420" evidence="1">
    <location>
        <begin position="25"/>
        <end position="140"/>
    </location>
</feature>
<feature type="non-terminal residue" evidence="2">
    <location>
        <position position="1"/>
    </location>
</feature>
<evidence type="ECO:0000256" key="1">
    <source>
        <dbReference type="SAM" id="SignalP"/>
    </source>
</evidence>
<reference evidence="2" key="1">
    <citation type="submission" date="2015-07" db="EMBL/GenBank/DDBJ databases">
        <title>Transcriptome Assembly of Anthurium amnicola.</title>
        <authorList>
            <person name="Suzuki J."/>
        </authorList>
    </citation>
    <scope>NUCLEOTIDE SEQUENCE</scope>
</reference>
<name>A0A1D1YQX5_9ARAE</name>
<dbReference type="AlphaFoldDB" id="A0A1D1YQX5"/>
<feature type="signal peptide" evidence="1">
    <location>
        <begin position="1"/>
        <end position="24"/>
    </location>
</feature>
<dbReference type="EMBL" id="GDJX01010912">
    <property type="protein sequence ID" value="JAT57024.1"/>
    <property type="molecule type" value="Transcribed_RNA"/>
</dbReference>
<organism evidence="2">
    <name type="scientific">Anthurium amnicola</name>
    <dbReference type="NCBI Taxonomy" id="1678845"/>
    <lineage>
        <taxon>Eukaryota</taxon>
        <taxon>Viridiplantae</taxon>
        <taxon>Streptophyta</taxon>
        <taxon>Embryophyta</taxon>
        <taxon>Tracheophyta</taxon>
        <taxon>Spermatophyta</taxon>
        <taxon>Magnoliopsida</taxon>
        <taxon>Liliopsida</taxon>
        <taxon>Araceae</taxon>
        <taxon>Pothoideae</taxon>
        <taxon>Potheae</taxon>
        <taxon>Anthurium</taxon>
    </lineage>
</organism>
<evidence type="ECO:0000313" key="2">
    <source>
        <dbReference type="EMBL" id="JAT57024.1"/>
    </source>
</evidence>
<sequence>LYATSNMIAVAVLLALVACAQVQAFPGADKAVAVHDSPNLRYDVLCLVEYINKIKTLVDEGEADLPIAKEVLDTLVANVKACTAESGFQKLTCGLQALRDGWESSDKVREEVTDLVTKAIQLGKEIKDKCFKSSVHQMLY</sequence>
<accession>A0A1D1YQX5</accession>
<keyword evidence="1" id="KW-0732">Signal</keyword>
<proteinExistence type="predicted"/>